<gene>
    <name evidence="1" type="ORF">RMSM_03432</name>
</gene>
<comment type="caution">
    <text evidence="1">The sequence shown here is derived from an EMBL/GenBank/DDBJ whole genome shotgun (WGS) entry which is preliminary data.</text>
</comment>
<accession>M5RW72</accession>
<sequence length="40" mass="4341">MLGCNCAHIYRVAIISSNDQDLHFTTIDSSASPRSNVTTT</sequence>
<dbReference type="AlphaFoldDB" id="M5RW72"/>
<evidence type="ECO:0000313" key="2">
    <source>
        <dbReference type="Proteomes" id="UP000011991"/>
    </source>
</evidence>
<name>M5RW72_9BACT</name>
<dbReference type="Proteomes" id="UP000011991">
    <property type="component" value="Unassembled WGS sequence"/>
</dbReference>
<evidence type="ECO:0000313" key="1">
    <source>
        <dbReference type="EMBL" id="EMI19647.1"/>
    </source>
</evidence>
<protein>
    <submittedName>
        <fullName evidence="1">Uncharacterized protein</fullName>
    </submittedName>
</protein>
<dbReference type="EMBL" id="ANOG01000495">
    <property type="protein sequence ID" value="EMI19647.1"/>
    <property type="molecule type" value="Genomic_DNA"/>
</dbReference>
<reference evidence="1 2" key="1">
    <citation type="journal article" date="2013" name="Mar. Genomics">
        <title>Expression of sulfatases in Rhodopirellula baltica and the diversity of sulfatases in the genus Rhodopirellula.</title>
        <authorList>
            <person name="Wegner C.E."/>
            <person name="Richter-Heitmann T."/>
            <person name="Klindworth A."/>
            <person name="Klockow C."/>
            <person name="Richter M."/>
            <person name="Achstetter T."/>
            <person name="Glockner F.O."/>
            <person name="Harder J."/>
        </authorList>
    </citation>
    <scope>NUCLEOTIDE SEQUENCE [LARGE SCALE GENOMIC DNA]</scope>
    <source>
        <strain evidence="1 2">SM1</strain>
    </source>
</reference>
<organism evidence="1 2">
    <name type="scientific">Rhodopirellula maiorica SM1</name>
    <dbReference type="NCBI Taxonomy" id="1265738"/>
    <lineage>
        <taxon>Bacteria</taxon>
        <taxon>Pseudomonadati</taxon>
        <taxon>Planctomycetota</taxon>
        <taxon>Planctomycetia</taxon>
        <taxon>Pirellulales</taxon>
        <taxon>Pirellulaceae</taxon>
        <taxon>Novipirellula</taxon>
    </lineage>
</organism>
<dbReference type="PATRIC" id="fig|1265738.3.peg.3431"/>
<proteinExistence type="predicted"/>
<keyword evidence="2" id="KW-1185">Reference proteome</keyword>